<organism evidence="2 3">
    <name type="scientific">Corynebacterium freneyi DNF00450</name>
    <dbReference type="NCBI Taxonomy" id="1287475"/>
    <lineage>
        <taxon>Bacteria</taxon>
        <taxon>Bacillati</taxon>
        <taxon>Actinomycetota</taxon>
        <taxon>Actinomycetes</taxon>
        <taxon>Mycobacteriales</taxon>
        <taxon>Corynebacteriaceae</taxon>
        <taxon>Corynebacterium</taxon>
    </lineage>
</organism>
<proteinExistence type="inferred from homology"/>
<comment type="similarity">
    <text evidence="1">Belongs to the SIMIBI class G3E GTPase family. ArgK/MeaB subfamily.</text>
</comment>
<dbReference type="GO" id="GO:0005737">
    <property type="term" value="C:cytoplasm"/>
    <property type="evidence" value="ECO:0007669"/>
    <property type="project" value="TreeGrafter"/>
</dbReference>
<comment type="caution">
    <text evidence="2">The sequence shown here is derived from an EMBL/GenBank/DDBJ whole genome shotgun (WGS) entry which is preliminary data.</text>
</comment>
<dbReference type="NCBIfam" id="TIGR00750">
    <property type="entry name" value="lao"/>
    <property type="match status" value="1"/>
</dbReference>
<evidence type="ECO:0000256" key="1">
    <source>
        <dbReference type="ARBA" id="ARBA00009625"/>
    </source>
</evidence>
<dbReference type="Gene3D" id="1.10.287.130">
    <property type="match status" value="1"/>
</dbReference>
<dbReference type="Gene3D" id="1.20.5.170">
    <property type="match status" value="1"/>
</dbReference>
<reference evidence="2 3" key="1">
    <citation type="submission" date="2014-07" db="EMBL/GenBank/DDBJ databases">
        <authorList>
            <person name="McCorrison J."/>
            <person name="Sanka R."/>
            <person name="Torralba M."/>
            <person name="Gillis M."/>
            <person name="Haft D.H."/>
            <person name="Methe B."/>
            <person name="Sutton G."/>
            <person name="Nelson K.E."/>
        </authorList>
    </citation>
    <scope>NUCLEOTIDE SEQUENCE [LARGE SCALE GENOMIC DNA]</scope>
    <source>
        <strain evidence="2 3">DNF00450</strain>
    </source>
</reference>
<dbReference type="Proteomes" id="UP000029548">
    <property type="component" value="Unassembled WGS sequence"/>
</dbReference>
<evidence type="ECO:0000313" key="2">
    <source>
        <dbReference type="EMBL" id="KGF19017.1"/>
    </source>
</evidence>
<dbReference type="SUPFAM" id="SSF52540">
    <property type="entry name" value="P-loop containing nucleoside triphosphate hydrolases"/>
    <property type="match status" value="1"/>
</dbReference>
<dbReference type="AlphaFoldDB" id="A0A095ZK70"/>
<dbReference type="Gene3D" id="3.40.50.300">
    <property type="entry name" value="P-loop containing nucleotide triphosphate hydrolases"/>
    <property type="match status" value="1"/>
</dbReference>
<dbReference type="CDD" id="cd03114">
    <property type="entry name" value="MMAA-like"/>
    <property type="match status" value="1"/>
</dbReference>
<evidence type="ECO:0000313" key="3">
    <source>
        <dbReference type="Proteomes" id="UP000029548"/>
    </source>
</evidence>
<dbReference type="NCBIfam" id="NF006958">
    <property type="entry name" value="PRK09435.1"/>
    <property type="match status" value="1"/>
</dbReference>
<dbReference type="GO" id="GO:0003924">
    <property type="term" value="F:GTPase activity"/>
    <property type="evidence" value="ECO:0007669"/>
    <property type="project" value="InterPro"/>
</dbReference>
<dbReference type="GO" id="GO:0005525">
    <property type="term" value="F:GTP binding"/>
    <property type="evidence" value="ECO:0007669"/>
    <property type="project" value="InterPro"/>
</dbReference>
<dbReference type="InterPro" id="IPR005129">
    <property type="entry name" value="GTPase_ArgK"/>
</dbReference>
<gene>
    <name evidence="2" type="ORF">HMPREF1650_00865</name>
</gene>
<accession>A0A095ZK70</accession>
<dbReference type="Pfam" id="PF03308">
    <property type="entry name" value="MeaB"/>
    <property type="match status" value="1"/>
</dbReference>
<dbReference type="RefSeq" id="WP_035119751.1">
    <property type="nucleotide sequence ID" value="NZ_JRNE01000009.1"/>
</dbReference>
<dbReference type="eggNOG" id="COG1703">
    <property type="taxonomic scope" value="Bacteria"/>
</dbReference>
<dbReference type="PANTHER" id="PTHR23408:SF3">
    <property type="entry name" value="METHYLMALONIC ACIDURIA TYPE A PROTEIN, MITOCHONDRIAL"/>
    <property type="match status" value="1"/>
</dbReference>
<dbReference type="PANTHER" id="PTHR23408">
    <property type="entry name" value="METHYLMALONYL-COA MUTASE"/>
    <property type="match status" value="1"/>
</dbReference>
<protein>
    <submittedName>
        <fullName evidence="2">Arginine transporter</fullName>
    </submittedName>
</protein>
<sequence length="373" mass="39726">MTGFLEDNLGTLHTTAGTVVEGRTAVAPEVVRKARRRIDVDDLFEGVRAGNRTKLARAITLLESTAPAHRVLAQDLLVKLLPFSGNAMRVGLTGVPGVGKSTTIETLGMHLIDKGHKVAVLAIDPSSTRTGGSILGDKTRMAKLSATDEAFIRPSPSAGTLGGVAKATRESMVVLEAAGFDVVIVETVGVGQSEVAVAQMVDCFAFLALAGAGDQLQGIKKGVLEMADVIAINKADGANLRPAKRAARDLATAMKMVRAKDAVWTPPVLTMSALENDGIEKFWSAIEDHRDAMLEAGLFSPKRSDQQVNWMWSMVHETLLQRLADDEAVREAQTLVESQLRDGHITPTLGAERIIEAFDGSRGATSRDVEAGK</sequence>
<name>A0A095ZK70_9CORY</name>
<dbReference type="EMBL" id="JRNE01000009">
    <property type="protein sequence ID" value="KGF19017.1"/>
    <property type="molecule type" value="Genomic_DNA"/>
</dbReference>
<dbReference type="InterPro" id="IPR027417">
    <property type="entry name" value="P-loop_NTPase"/>
</dbReference>